<dbReference type="CDD" id="cd01617">
    <property type="entry name" value="DCX"/>
    <property type="match status" value="1"/>
</dbReference>
<comment type="caution">
    <text evidence="3">The sequence shown here is derived from an EMBL/GenBank/DDBJ whole genome shotgun (WGS) entry which is preliminary data.</text>
</comment>
<feature type="compositionally biased region" description="Basic residues" evidence="1">
    <location>
        <begin position="178"/>
        <end position="197"/>
    </location>
</feature>
<name>A0A811KCE1_9BILA</name>
<sequence>MPESPKKARKKSKSRSPSRHNGTAKKPTSSQLTTTTPAVAKRIRVYRNGDKFHKGIVVVLNIRHIHDINALLDAISERVGLVGGAKKLYTINGTLVKTTNELENNHEYVASSGGFMAVPYGQAYRDEQVARLPRKEYSGLSLASRTSKSSLPSRSKSTNELRSTSRDVTVQSVSTVAKSRRRQKKKKKKIVKKVKKPKKEEPNEPHVVPVPLPELALERPVSRHSTRSAHSAQNGVRRASRVSQHSDEVISDGVHDTTTVRESTFEHGTQYSRPNTGHSARSHGTGHSRPGSGHSHRTEHSTHSRTDHSRPSTGDNTDRTEHSTHSHVEHSTHDRPGTKNSTHSLTRVERSTHHRPGTNHSTHEHSTHSRTQRTESTRNEENHDADTENDVISDISEDEHGHVSEVSQRTGSADSRHHSQASGPHRDVPLEAL</sequence>
<feature type="compositionally biased region" description="Basic and acidic residues" evidence="1">
    <location>
        <begin position="296"/>
        <end position="337"/>
    </location>
</feature>
<feature type="compositionally biased region" description="Low complexity" evidence="1">
    <location>
        <begin position="140"/>
        <end position="156"/>
    </location>
</feature>
<reference evidence="3" key="1">
    <citation type="submission" date="2020-09" db="EMBL/GenBank/DDBJ databases">
        <authorList>
            <person name="Kikuchi T."/>
        </authorList>
    </citation>
    <scope>NUCLEOTIDE SEQUENCE</scope>
    <source>
        <strain evidence="3">SH1</strain>
    </source>
</reference>
<dbReference type="PROSITE" id="PS50309">
    <property type="entry name" value="DC"/>
    <property type="match status" value="1"/>
</dbReference>
<dbReference type="Proteomes" id="UP000614601">
    <property type="component" value="Unassembled WGS sequence"/>
</dbReference>
<feature type="region of interest" description="Disordered" evidence="1">
    <location>
        <begin position="140"/>
        <end position="433"/>
    </location>
</feature>
<dbReference type="Gene3D" id="3.10.20.230">
    <property type="entry name" value="Doublecortin domain"/>
    <property type="match status" value="1"/>
</dbReference>
<evidence type="ECO:0000256" key="1">
    <source>
        <dbReference type="SAM" id="MobiDB-lite"/>
    </source>
</evidence>
<dbReference type="AlphaFoldDB" id="A0A811KCE1"/>
<feature type="compositionally biased region" description="Basic and acidic residues" evidence="1">
    <location>
        <begin position="424"/>
        <end position="433"/>
    </location>
</feature>
<feature type="compositionally biased region" description="Basic and acidic residues" evidence="1">
    <location>
        <begin position="361"/>
        <end position="386"/>
    </location>
</feature>
<feature type="compositionally biased region" description="Polar residues" evidence="1">
    <location>
        <begin position="266"/>
        <end position="279"/>
    </location>
</feature>
<dbReference type="EMBL" id="CAJFCW020000002">
    <property type="protein sequence ID" value="CAG9098728.1"/>
    <property type="molecule type" value="Genomic_DNA"/>
</dbReference>
<gene>
    <name evidence="3" type="ORF">BOKJ2_LOCUS4828</name>
</gene>
<feature type="compositionally biased region" description="Basic residues" evidence="1">
    <location>
        <begin position="7"/>
        <end position="18"/>
    </location>
</feature>
<accession>A0A811KCE1</accession>
<evidence type="ECO:0000313" key="3">
    <source>
        <dbReference type="EMBL" id="CAD5213027.1"/>
    </source>
</evidence>
<proteinExistence type="predicted"/>
<dbReference type="GO" id="GO:0035556">
    <property type="term" value="P:intracellular signal transduction"/>
    <property type="evidence" value="ECO:0007669"/>
    <property type="project" value="InterPro"/>
</dbReference>
<organism evidence="3 4">
    <name type="scientific">Bursaphelenchus okinawaensis</name>
    <dbReference type="NCBI Taxonomy" id="465554"/>
    <lineage>
        <taxon>Eukaryota</taxon>
        <taxon>Metazoa</taxon>
        <taxon>Ecdysozoa</taxon>
        <taxon>Nematoda</taxon>
        <taxon>Chromadorea</taxon>
        <taxon>Rhabditida</taxon>
        <taxon>Tylenchina</taxon>
        <taxon>Tylenchomorpha</taxon>
        <taxon>Aphelenchoidea</taxon>
        <taxon>Aphelenchoididae</taxon>
        <taxon>Bursaphelenchus</taxon>
    </lineage>
</organism>
<evidence type="ECO:0000259" key="2">
    <source>
        <dbReference type="PROSITE" id="PS50309"/>
    </source>
</evidence>
<dbReference type="Pfam" id="PF03607">
    <property type="entry name" value="DCX"/>
    <property type="match status" value="1"/>
</dbReference>
<feature type="compositionally biased region" description="Acidic residues" evidence="1">
    <location>
        <begin position="387"/>
        <end position="397"/>
    </location>
</feature>
<dbReference type="OrthoDB" id="1738954at2759"/>
<dbReference type="SUPFAM" id="SSF89837">
    <property type="entry name" value="Doublecortin (DC)"/>
    <property type="match status" value="1"/>
</dbReference>
<dbReference type="Proteomes" id="UP000783686">
    <property type="component" value="Unassembled WGS sequence"/>
</dbReference>
<keyword evidence="4" id="KW-1185">Reference proteome</keyword>
<evidence type="ECO:0000313" key="4">
    <source>
        <dbReference type="Proteomes" id="UP000614601"/>
    </source>
</evidence>
<feature type="domain" description="Doublecortin" evidence="2">
    <location>
        <begin position="41"/>
        <end position="121"/>
    </location>
</feature>
<feature type="compositionally biased region" description="Polar residues" evidence="1">
    <location>
        <begin position="166"/>
        <end position="177"/>
    </location>
</feature>
<dbReference type="SMART" id="SM00537">
    <property type="entry name" value="DCX"/>
    <property type="match status" value="1"/>
</dbReference>
<dbReference type="InterPro" id="IPR003533">
    <property type="entry name" value="Doublecortin_dom"/>
</dbReference>
<feature type="region of interest" description="Disordered" evidence="1">
    <location>
        <begin position="1"/>
        <end position="36"/>
    </location>
</feature>
<feature type="compositionally biased region" description="Basic and acidic residues" evidence="1">
    <location>
        <begin position="244"/>
        <end position="265"/>
    </location>
</feature>
<protein>
    <recommendedName>
        <fullName evidence="2">Doublecortin domain-containing protein</fullName>
    </recommendedName>
</protein>
<dbReference type="InterPro" id="IPR036572">
    <property type="entry name" value="Doublecortin_dom_sf"/>
</dbReference>
<feature type="compositionally biased region" description="Polar residues" evidence="1">
    <location>
        <begin position="26"/>
        <end position="36"/>
    </location>
</feature>
<dbReference type="EMBL" id="CAJFDH010000002">
    <property type="protein sequence ID" value="CAD5213027.1"/>
    <property type="molecule type" value="Genomic_DNA"/>
</dbReference>